<dbReference type="Proteomes" id="UP000663853">
    <property type="component" value="Unassembled WGS sequence"/>
</dbReference>
<sequence>MTSHPADQVYLPPELPPYLKGVQDLKPIVGVPKDEELIRILAVIRAAQKGAEIPGMADYVLISRLSEHLFEVQLGKSRYRNRYLTATFPETTTYTPPTFPAHVSIQLEPVTGAPLDEEVIKVEAAIRSYHQFSNVPSMFDPRLNAQLSQYLFDIQMGKHTQRARQSRANSVSHQMIPTTDVPRSGSATEDSNLIGTNNAGTGSDIINSNHLAQAAQAVSIRDTVGRSNRLAERANQLIERSNQIAERSNELVGQLSLPVEQSNQFVGRFNELFERLDRHSEQSNELAKKLMRPIENIGDVMGNINQVLVRIQHAIVRNHKGNTPSALDCLVNEKGETPAISRTTHHCTFADFSSDDNHLLPVVIDGISQSVHMSNKRLGRFLCFYGIGKGLRESESSDKLKAGWEDEARTRLSDYLSSCLG</sequence>
<evidence type="ECO:0000313" key="2">
    <source>
        <dbReference type="EMBL" id="CAE6422867.1"/>
    </source>
</evidence>
<protein>
    <recommendedName>
        <fullName evidence="4">Laminin domain protein</fullName>
    </recommendedName>
</protein>
<feature type="region of interest" description="Disordered" evidence="1">
    <location>
        <begin position="166"/>
        <end position="191"/>
    </location>
</feature>
<comment type="caution">
    <text evidence="2">The sequence shown here is derived from an EMBL/GenBank/DDBJ whole genome shotgun (WGS) entry which is preliminary data.</text>
</comment>
<evidence type="ECO:0000313" key="3">
    <source>
        <dbReference type="Proteomes" id="UP000663853"/>
    </source>
</evidence>
<organism evidence="2 3">
    <name type="scientific">Rhizoctonia solani</name>
    <dbReference type="NCBI Taxonomy" id="456999"/>
    <lineage>
        <taxon>Eukaryota</taxon>
        <taxon>Fungi</taxon>
        <taxon>Dikarya</taxon>
        <taxon>Basidiomycota</taxon>
        <taxon>Agaricomycotina</taxon>
        <taxon>Agaricomycetes</taxon>
        <taxon>Cantharellales</taxon>
        <taxon>Ceratobasidiaceae</taxon>
        <taxon>Rhizoctonia</taxon>
    </lineage>
</organism>
<dbReference type="EMBL" id="CAJMXA010000249">
    <property type="protein sequence ID" value="CAE6422867.1"/>
    <property type="molecule type" value="Genomic_DNA"/>
</dbReference>
<evidence type="ECO:0000256" key="1">
    <source>
        <dbReference type="SAM" id="MobiDB-lite"/>
    </source>
</evidence>
<gene>
    <name evidence="2" type="ORF">RDB_LOCUS14832</name>
</gene>
<dbReference type="AlphaFoldDB" id="A0A8H2XBM4"/>
<name>A0A8H2XBM4_9AGAM</name>
<feature type="compositionally biased region" description="Polar residues" evidence="1">
    <location>
        <begin position="166"/>
        <end position="177"/>
    </location>
</feature>
<reference evidence="2" key="1">
    <citation type="submission" date="2021-01" db="EMBL/GenBank/DDBJ databases">
        <authorList>
            <person name="Kaushik A."/>
        </authorList>
    </citation>
    <scope>NUCLEOTIDE SEQUENCE</scope>
    <source>
        <strain evidence="2">AG6-10EEA</strain>
    </source>
</reference>
<evidence type="ECO:0008006" key="4">
    <source>
        <dbReference type="Google" id="ProtNLM"/>
    </source>
</evidence>
<accession>A0A8H2XBM4</accession>
<proteinExistence type="predicted"/>